<evidence type="ECO:0000256" key="11">
    <source>
        <dbReference type="SAM" id="SignalP"/>
    </source>
</evidence>
<dbReference type="InterPro" id="IPR038770">
    <property type="entry name" value="Na+/solute_symporter_sf"/>
</dbReference>
<dbReference type="GO" id="GO:1902600">
    <property type="term" value="P:proton transmembrane transport"/>
    <property type="evidence" value="ECO:0007669"/>
    <property type="project" value="InterPro"/>
</dbReference>
<dbReference type="InterPro" id="IPR006153">
    <property type="entry name" value="Cation/H_exchanger_TM"/>
</dbReference>
<keyword evidence="2" id="KW-0813">Transport</keyword>
<evidence type="ECO:0000256" key="7">
    <source>
        <dbReference type="ARBA" id="ARBA00023065"/>
    </source>
</evidence>
<feature type="transmembrane region" description="Helical" evidence="10">
    <location>
        <begin position="60"/>
        <end position="82"/>
    </location>
</feature>
<keyword evidence="3" id="KW-0050">Antiport</keyword>
<evidence type="ECO:0000256" key="6">
    <source>
        <dbReference type="ARBA" id="ARBA00023053"/>
    </source>
</evidence>
<dbReference type="OrthoDB" id="1288932at2759"/>
<dbReference type="PANTHER" id="PTHR43562">
    <property type="entry name" value="NAPA-TYPE SODIUM/HYDROGEN ANTIPORTER"/>
    <property type="match status" value="1"/>
</dbReference>
<dbReference type="EMBL" id="JADNYJ010000010">
    <property type="protein sequence ID" value="KAF8908865.1"/>
    <property type="molecule type" value="Genomic_DNA"/>
</dbReference>
<dbReference type="GO" id="GO:0016020">
    <property type="term" value="C:membrane"/>
    <property type="evidence" value="ECO:0007669"/>
    <property type="project" value="UniProtKB-SubCell"/>
</dbReference>
<evidence type="ECO:0000256" key="2">
    <source>
        <dbReference type="ARBA" id="ARBA00022448"/>
    </source>
</evidence>
<dbReference type="GO" id="GO:0015297">
    <property type="term" value="F:antiporter activity"/>
    <property type="evidence" value="ECO:0007669"/>
    <property type="project" value="UniProtKB-KW"/>
</dbReference>
<comment type="caution">
    <text evidence="13">The sequence shown here is derived from an EMBL/GenBank/DDBJ whole genome shotgun (WGS) entry which is preliminary data.</text>
</comment>
<name>A0A9P5TRI4_GYMJU</name>
<evidence type="ECO:0000256" key="1">
    <source>
        <dbReference type="ARBA" id="ARBA00004141"/>
    </source>
</evidence>
<keyword evidence="9" id="KW-0739">Sodium transport</keyword>
<reference evidence="13" key="1">
    <citation type="submission" date="2020-11" db="EMBL/GenBank/DDBJ databases">
        <authorList>
            <consortium name="DOE Joint Genome Institute"/>
            <person name="Ahrendt S."/>
            <person name="Riley R."/>
            <person name="Andreopoulos W."/>
            <person name="LaButti K."/>
            <person name="Pangilinan J."/>
            <person name="Ruiz-duenas F.J."/>
            <person name="Barrasa J.M."/>
            <person name="Sanchez-Garcia M."/>
            <person name="Camarero S."/>
            <person name="Miyauchi S."/>
            <person name="Serrano A."/>
            <person name="Linde D."/>
            <person name="Babiker R."/>
            <person name="Drula E."/>
            <person name="Ayuso-Fernandez I."/>
            <person name="Pacheco R."/>
            <person name="Padilla G."/>
            <person name="Ferreira P."/>
            <person name="Barriuso J."/>
            <person name="Kellner H."/>
            <person name="Castanera R."/>
            <person name="Alfaro M."/>
            <person name="Ramirez L."/>
            <person name="Pisabarro A.G."/>
            <person name="Kuo A."/>
            <person name="Tritt A."/>
            <person name="Lipzen A."/>
            <person name="He G."/>
            <person name="Yan M."/>
            <person name="Ng V."/>
            <person name="Cullen D."/>
            <person name="Martin F."/>
            <person name="Rosso M.-N."/>
            <person name="Henrissat B."/>
            <person name="Hibbett D."/>
            <person name="Martinez A.T."/>
            <person name="Grigoriev I.V."/>
        </authorList>
    </citation>
    <scope>NUCLEOTIDE SEQUENCE</scope>
    <source>
        <strain evidence="13">AH 44721</strain>
    </source>
</reference>
<proteinExistence type="predicted"/>
<evidence type="ECO:0000256" key="9">
    <source>
        <dbReference type="ARBA" id="ARBA00023201"/>
    </source>
</evidence>
<evidence type="ECO:0000259" key="12">
    <source>
        <dbReference type="Pfam" id="PF00999"/>
    </source>
</evidence>
<feature type="signal peptide" evidence="11">
    <location>
        <begin position="1"/>
        <end position="23"/>
    </location>
</feature>
<evidence type="ECO:0000256" key="4">
    <source>
        <dbReference type="ARBA" id="ARBA00022692"/>
    </source>
</evidence>
<evidence type="ECO:0000313" key="13">
    <source>
        <dbReference type="EMBL" id="KAF8908865.1"/>
    </source>
</evidence>
<dbReference type="PANTHER" id="PTHR43562:SF3">
    <property type="entry name" value="SODIUM ION_PROTON EXCHANGER (EUROFUNG)"/>
    <property type="match status" value="1"/>
</dbReference>
<feature type="domain" description="Cation/H+ exchanger transmembrane" evidence="12">
    <location>
        <begin position="2"/>
        <end position="343"/>
    </location>
</feature>
<evidence type="ECO:0000256" key="5">
    <source>
        <dbReference type="ARBA" id="ARBA00022989"/>
    </source>
</evidence>
<keyword evidence="5 10" id="KW-1133">Transmembrane helix</keyword>
<dbReference type="Proteomes" id="UP000724874">
    <property type="component" value="Unassembled WGS sequence"/>
</dbReference>
<dbReference type="Pfam" id="PF00999">
    <property type="entry name" value="Na_H_Exchanger"/>
    <property type="match status" value="1"/>
</dbReference>
<feature type="transmembrane region" description="Helical" evidence="10">
    <location>
        <begin position="94"/>
        <end position="115"/>
    </location>
</feature>
<dbReference type="AlphaFoldDB" id="A0A9P5TRI4"/>
<feature type="chain" id="PRO_5040280203" evidence="11">
    <location>
        <begin position="24"/>
        <end position="375"/>
    </location>
</feature>
<organism evidence="13 14">
    <name type="scientific">Gymnopilus junonius</name>
    <name type="common">Spectacular rustgill mushroom</name>
    <name type="synonym">Gymnopilus spectabilis subsp. junonius</name>
    <dbReference type="NCBI Taxonomy" id="109634"/>
    <lineage>
        <taxon>Eukaryota</taxon>
        <taxon>Fungi</taxon>
        <taxon>Dikarya</taxon>
        <taxon>Basidiomycota</taxon>
        <taxon>Agaricomycotina</taxon>
        <taxon>Agaricomycetes</taxon>
        <taxon>Agaricomycetidae</taxon>
        <taxon>Agaricales</taxon>
        <taxon>Agaricineae</taxon>
        <taxon>Hymenogastraceae</taxon>
        <taxon>Gymnopilus</taxon>
    </lineage>
</organism>
<evidence type="ECO:0000256" key="3">
    <source>
        <dbReference type="ARBA" id="ARBA00022449"/>
    </source>
</evidence>
<gene>
    <name evidence="13" type="ORF">CPB84DRAFT_1813141</name>
</gene>
<protein>
    <submittedName>
        <fullName evidence="13">Cation/H+ exchanger</fullName>
    </submittedName>
</protein>
<keyword evidence="11" id="KW-0732">Signal</keyword>
<evidence type="ECO:0000256" key="8">
    <source>
        <dbReference type="ARBA" id="ARBA00023136"/>
    </source>
</evidence>
<keyword evidence="6" id="KW-0915">Sodium</keyword>
<dbReference type="Gene3D" id="1.20.1530.20">
    <property type="match status" value="1"/>
</dbReference>
<comment type="subcellular location">
    <subcellularLocation>
        <location evidence="1">Membrane</location>
        <topology evidence="1">Multi-pass membrane protein</topology>
    </subcellularLocation>
</comment>
<dbReference type="GO" id="GO:0006814">
    <property type="term" value="P:sodium ion transport"/>
    <property type="evidence" value="ECO:0007669"/>
    <property type="project" value="UniProtKB-KW"/>
</dbReference>
<evidence type="ECO:0000256" key="10">
    <source>
        <dbReference type="SAM" id="Phobius"/>
    </source>
</evidence>
<keyword evidence="14" id="KW-1185">Reference proteome</keyword>
<keyword evidence="4 10" id="KW-0812">Transmembrane</keyword>
<evidence type="ECO:0000313" key="14">
    <source>
        <dbReference type="Proteomes" id="UP000724874"/>
    </source>
</evidence>
<keyword evidence="8 10" id="KW-0472">Membrane</keyword>
<feature type="transmembrane region" description="Helical" evidence="10">
    <location>
        <begin position="28"/>
        <end position="48"/>
    </location>
</feature>
<accession>A0A9P5TRI4</accession>
<sequence length="375" mass="39838">MVALTGIMLPLALSMATFKGAWGYGGLQAFAAGAALCSTSLGTTIALLTPELRKTRVGSVLMAAALLDDVVGLVIAGIISGLAGADSGVKGEEVVRPLLVSFAFGFGTPMLALVLKKLRVKWPKKQRSNAPASSNYMLHSSRVQLFIVVLILSAFVAGSRYAGTSDLFGAYLAGAFLSYLFDEPHPEDANSALVLSTPTLRAFDVYLQPILVPLLEPIFFSSIGTSIPVKSLVTTYPSSTTNYDGKRLPSHRVVWRGMVYALLMVLGKMAVGLWFLVWPGSGSISRFFRRHLRGCADAVKTLILTVSSPTKELTHSRGALLLGIAMVARGEIALIVAQLARPLLLRSNPPSKGSLGRLLVLVASLSASLPDWISP</sequence>
<feature type="transmembrane region" description="Helical" evidence="10">
    <location>
        <begin position="253"/>
        <end position="277"/>
    </location>
</feature>
<keyword evidence="7" id="KW-0406">Ion transport</keyword>